<protein>
    <submittedName>
        <fullName evidence="2">Enoyl-CoA hydratase/isomerase family protein</fullName>
    </submittedName>
</protein>
<dbReference type="GO" id="GO:0005829">
    <property type="term" value="C:cytosol"/>
    <property type="evidence" value="ECO:0007669"/>
    <property type="project" value="TreeGrafter"/>
</dbReference>
<dbReference type="PANTHER" id="PTHR11941">
    <property type="entry name" value="ENOYL-COA HYDRATASE-RELATED"/>
    <property type="match status" value="1"/>
</dbReference>
<keyword evidence="2" id="KW-0413">Isomerase</keyword>
<dbReference type="GO" id="GO:0016853">
    <property type="term" value="F:isomerase activity"/>
    <property type="evidence" value="ECO:0007669"/>
    <property type="project" value="UniProtKB-KW"/>
</dbReference>
<dbReference type="Gene3D" id="3.90.226.10">
    <property type="entry name" value="2-enoyl-CoA Hydratase, Chain A, domain 1"/>
    <property type="match status" value="1"/>
</dbReference>
<dbReference type="Proteomes" id="UP000501868">
    <property type="component" value="Chromosome"/>
</dbReference>
<gene>
    <name evidence="2" type="ORF">HFZ78_11995</name>
</gene>
<evidence type="ECO:0000313" key="2">
    <source>
        <dbReference type="EMBL" id="QIZ10918.1"/>
    </source>
</evidence>
<dbReference type="InterPro" id="IPR029045">
    <property type="entry name" value="ClpP/crotonase-like_dom_sf"/>
</dbReference>
<dbReference type="PANTHER" id="PTHR11941:SF27">
    <property type="entry name" value="ETHYLMALONYL-COA DECARBOXYLASE"/>
    <property type="match status" value="1"/>
</dbReference>
<evidence type="ECO:0000313" key="3">
    <source>
        <dbReference type="Proteomes" id="UP000501868"/>
    </source>
</evidence>
<dbReference type="SUPFAM" id="SSF52096">
    <property type="entry name" value="ClpP/crotonase"/>
    <property type="match status" value="1"/>
</dbReference>
<sequence length="259" mass="28988">MEGCDNLSYSVEKQEKGYLLFTINRTEKRNAINFDVMEGLAEAIKRASEPDIKALVITGKDDRAFCSGGDLSVFHKLHTKEEAYPMLSKMANILYSLLTLTVPTMALINGTAIGGGCELAAACDFRIAREGIKAGFVQGKQAITTGWGGGSILTEKFPGSAAMKLLMEAELQTASYLNEIGFIDALYRGNSLKACEAYLEKMLTNDRSVLKSYKMLWVRKWEETKLRERIEEEVRNCSLLWESDDHHQYVKTFIGKNNE</sequence>
<evidence type="ECO:0000256" key="1">
    <source>
        <dbReference type="ARBA" id="ARBA00023239"/>
    </source>
</evidence>
<name>A0A6H1PBK2_PRIMG</name>
<dbReference type="EMBL" id="CP051128">
    <property type="protein sequence ID" value="QIZ10918.1"/>
    <property type="molecule type" value="Genomic_DNA"/>
</dbReference>
<dbReference type="InterPro" id="IPR001753">
    <property type="entry name" value="Enoyl-CoA_hydra/iso"/>
</dbReference>
<proteinExistence type="predicted"/>
<dbReference type="AlphaFoldDB" id="A0A6H1PBK2"/>
<dbReference type="GO" id="GO:0006635">
    <property type="term" value="P:fatty acid beta-oxidation"/>
    <property type="evidence" value="ECO:0007669"/>
    <property type="project" value="TreeGrafter"/>
</dbReference>
<dbReference type="CDD" id="cd06558">
    <property type="entry name" value="crotonase-like"/>
    <property type="match status" value="1"/>
</dbReference>
<dbReference type="Pfam" id="PF00378">
    <property type="entry name" value="ECH_1"/>
    <property type="match status" value="1"/>
</dbReference>
<organism evidence="2 3">
    <name type="scientific">Priestia megaterium</name>
    <name type="common">Bacillus megaterium</name>
    <dbReference type="NCBI Taxonomy" id="1404"/>
    <lineage>
        <taxon>Bacteria</taxon>
        <taxon>Bacillati</taxon>
        <taxon>Bacillota</taxon>
        <taxon>Bacilli</taxon>
        <taxon>Bacillales</taxon>
        <taxon>Bacillaceae</taxon>
        <taxon>Priestia</taxon>
    </lineage>
</organism>
<keyword evidence="1" id="KW-0456">Lyase</keyword>
<reference evidence="2 3" key="1">
    <citation type="submission" date="2020-04" db="EMBL/GenBank/DDBJ databases">
        <title>Genome-Wide Identification of 5-Methylcytosine Sites in Bacterial Genomes By High-Throughput Sequencing of MspJI Restriction Fragments.</title>
        <authorList>
            <person name="Wu V."/>
        </authorList>
    </citation>
    <scope>NUCLEOTIDE SEQUENCE [LARGE SCALE GENOMIC DNA]</scope>
    <source>
        <strain evidence="2 3">S2</strain>
    </source>
</reference>
<dbReference type="GO" id="GO:0016829">
    <property type="term" value="F:lyase activity"/>
    <property type="evidence" value="ECO:0007669"/>
    <property type="project" value="UniProtKB-KW"/>
</dbReference>
<reference evidence="2 3" key="2">
    <citation type="submission" date="2020-04" db="EMBL/GenBank/DDBJ databases">
        <authorList>
            <person name="Fomenkov A."/>
            <person name="Anton B.P."/>
            <person name="Roberts R.J."/>
        </authorList>
    </citation>
    <scope>NUCLEOTIDE SEQUENCE [LARGE SCALE GENOMIC DNA]</scope>
    <source>
        <strain evidence="2 3">S2</strain>
    </source>
</reference>
<accession>A0A6H1PBK2</accession>